<dbReference type="InterPro" id="IPR032245">
    <property type="entry name" value="RMI2"/>
</dbReference>
<dbReference type="AlphaFoldDB" id="A0AAV8P1P6"/>
<keyword evidence="2" id="KW-1185">Reference proteome</keyword>
<dbReference type="PANTHER" id="PTHR33962:SF1">
    <property type="entry name" value="RECQ-MEDIATED GENOME INSTABILITY PROTEIN 2"/>
    <property type="match status" value="1"/>
</dbReference>
<gene>
    <name evidence="1" type="ORF">OPV22_031902</name>
</gene>
<dbReference type="InterPro" id="IPR012340">
    <property type="entry name" value="NA-bd_OB-fold"/>
</dbReference>
<dbReference type="Gene3D" id="2.40.50.140">
    <property type="entry name" value="Nucleic acid-binding proteins"/>
    <property type="match status" value="1"/>
</dbReference>
<comment type="caution">
    <text evidence="1">The sequence shown here is derived from an EMBL/GenBank/DDBJ whole genome shotgun (WGS) entry which is preliminary data.</text>
</comment>
<name>A0AAV8P1P6_ENSVE</name>
<evidence type="ECO:0000313" key="2">
    <source>
        <dbReference type="Proteomes" id="UP001222027"/>
    </source>
</evidence>
<dbReference type="GO" id="GO:2000042">
    <property type="term" value="P:negative regulation of double-strand break repair via homologous recombination"/>
    <property type="evidence" value="ECO:0007669"/>
    <property type="project" value="TreeGrafter"/>
</dbReference>
<dbReference type="GO" id="GO:0043007">
    <property type="term" value="P:maintenance of rDNA"/>
    <property type="evidence" value="ECO:0007669"/>
    <property type="project" value="TreeGrafter"/>
</dbReference>
<proteinExistence type="predicted"/>
<protein>
    <submittedName>
        <fullName evidence="1">Uncharacterized protein</fullName>
    </submittedName>
</protein>
<dbReference type="GO" id="GO:0016607">
    <property type="term" value="C:nuclear speck"/>
    <property type="evidence" value="ECO:0007669"/>
    <property type="project" value="TreeGrafter"/>
</dbReference>
<reference evidence="1 2" key="1">
    <citation type="submission" date="2022-12" db="EMBL/GenBank/DDBJ databases">
        <title>Chromosome-scale assembly of the Ensete ventricosum genome.</title>
        <authorList>
            <person name="Dussert Y."/>
            <person name="Stocks J."/>
            <person name="Wendawek A."/>
            <person name="Woldeyes F."/>
            <person name="Nichols R.A."/>
            <person name="Borrell J.S."/>
        </authorList>
    </citation>
    <scope>NUCLEOTIDE SEQUENCE [LARGE SCALE GENOMIC DNA]</scope>
    <source>
        <strain evidence="2">cv. Maze</strain>
        <tissue evidence="1">Seeds</tissue>
    </source>
</reference>
<dbReference type="GO" id="GO:0005829">
    <property type="term" value="C:cytosol"/>
    <property type="evidence" value="ECO:0007669"/>
    <property type="project" value="TreeGrafter"/>
</dbReference>
<dbReference type="PANTHER" id="PTHR33962">
    <property type="entry name" value="RECQ-MEDIATED GENOME INSTABILITY PROTEIN 2 RMI2"/>
    <property type="match status" value="1"/>
</dbReference>
<dbReference type="Pfam" id="PF16100">
    <property type="entry name" value="RMI2"/>
    <property type="match status" value="1"/>
</dbReference>
<sequence>MDYSLAALKLFCGELKDVRPASASSVAATLFGILFQRAWLQGVLVSGTDEGRFLLDDGSDVIELLLSAESQPRQWKIGMYVMVVGPYVAAQSGGLSTIRVHKIVDLSQHPDREAMWHLEVMEAHKLFYLSLPR</sequence>
<evidence type="ECO:0000313" key="1">
    <source>
        <dbReference type="EMBL" id="KAJ8458976.1"/>
    </source>
</evidence>
<dbReference type="EMBL" id="JAQQAF010000009">
    <property type="protein sequence ID" value="KAJ8458976.1"/>
    <property type="molecule type" value="Genomic_DNA"/>
</dbReference>
<dbReference type="GO" id="GO:0033045">
    <property type="term" value="P:regulation of sister chromatid segregation"/>
    <property type="evidence" value="ECO:0007669"/>
    <property type="project" value="TreeGrafter"/>
</dbReference>
<dbReference type="Proteomes" id="UP001222027">
    <property type="component" value="Unassembled WGS sequence"/>
</dbReference>
<accession>A0AAV8P1P6</accession>
<organism evidence="1 2">
    <name type="scientific">Ensete ventricosum</name>
    <name type="common">Abyssinian banana</name>
    <name type="synonym">Musa ensete</name>
    <dbReference type="NCBI Taxonomy" id="4639"/>
    <lineage>
        <taxon>Eukaryota</taxon>
        <taxon>Viridiplantae</taxon>
        <taxon>Streptophyta</taxon>
        <taxon>Embryophyta</taxon>
        <taxon>Tracheophyta</taxon>
        <taxon>Spermatophyta</taxon>
        <taxon>Magnoliopsida</taxon>
        <taxon>Liliopsida</taxon>
        <taxon>Zingiberales</taxon>
        <taxon>Musaceae</taxon>
        <taxon>Ensete</taxon>
    </lineage>
</organism>
<dbReference type="GO" id="GO:0006281">
    <property type="term" value="P:DNA repair"/>
    <property type="evidence" value="ECO:0007669"/>
    <property type="project" value="TreeGrafter"/>
</dbReference>